<name>A0ABQ4D389_9ACTN</name>
<organism evidence="1 2">
    <name type="scientific">Asanoa siamensis</name>
    <dbReference type="NCBI Taxonomy" id="926357"/>
    <lineage>
        <taxon>Bacteria</taxon>
        <taxon>Bacillati</taxon>
        <taxon>Actinomycetota</taxon>
        <taxon>Actinomycetes</taxon>
        <taxon>Micromonosporales</taxon>
        <taxon>Micromonosporaceae</taxon>
        <taxon>Asanoa</taxon>
    </lineage>
</organism>
<proteinExistence type="predicted"/>
<comment type="caution">
    <text evidence="1">The sequence shown here is derived from an EMBL/GenBank/DDBJ whole genome shotgun (WGS) entry which is preliminary data.</text>
</comment>
<dbReference type="RefSeq" id="WP_203718849.1">
    <property type="nucleotide sequence ID" value="NZ_BONE01000113.1"/>
</dbReference>
<gene>
    <name evidence="1" type="ORF">Asi02nite_75220</name>
</gene>
<dbReference type="Proteomes" id="UP000604117">
    <property type="component" value="Unassembled WGS sequence"/>
</dbReference>
<reference evidence="1 2" key="1">
    <citation type="submission" date="2021-01" db="EMBL/GenBank/DDBJ databases">
        <title>Whole genome shotgun sequence of Asanoa siamensis NBRC 107932.</title>
        <authorList>
            <person name="Komaki H."/>
            <person name="Tamura T."/>
        </authorList>
    </citation>
    <scope>NUCLEOTIDE SEQUENCE [LARGE SCALE GENOMIC DNA]</scope>
    <source>
        <strain evidence="1 2">NBRC 107932</strain>
    </source>
</reference>
<evidence type="ECO:0000313" key="1">
    <source>
        <dbReference type="EMBL" id="GIF78004.1"/>
    </source>
</evidence>
<dbReference type="EMBL" id="BONE01000113">
    <property type="protein sequence ID" value="GIF78004.1"/>
    <property type="molecule type" value="Genomic_DNA"/>
</dbReference>
<protein>
    <submittedName>
        <fullName evidence="1">Uncharacterized protein</fullName>
    </submittedName>
</protein>
<evidence type="ECO:0000313" key="2">
    <source>
        <dbReference type="Proteomes" id="UP000604117"/>
    </source>
</evidence>
<accession>A0ABQ4D389</accession>
<sequence length="59" mass="6398">MIRLCDARLDDWLGKVEPPAPYVTSVLFAKVEVAGLIGAVGEGIVARRATMPCWWPPAC</sequence>
<keyword evidence="2" id="KW-1185">Reference proteome</keyword>